<feature type="compositionally biased region" description="Polar residues" evidence="1">
    <location>
        <begin position="396"/>
        <end position="405"/>
    </location>
</feature>
<feature type="compositionally biased region" description="Basic and acidic residues" evidence="1">
    <location>
        <begin position="173"/>
        <end position="187"/>
    </location>
</feature>
<dbReference type="Proteomes" id="UP001620626">
    <property type="component" value="Unassembled WGS sequence"/>
</dbReference>
<organism evidence="3 4">
    <name type="scientific">Heterodera trifolii</name>
    <dbReference type="NCBI Taxonomy" id="157864"/>
    <lineage>
        <taxon>Eukaryota</taxon>
        <taxon>Metazoa</taxon>
        <taxon>Ecdysozoa</taxon>
        <taxon>Nematoda</taxon>
        <taxon>Chromadorea</taxon>
        <taxon>Rhabditida</taxon>
        <taxon>Tylenchina</taxon>
        <taxon>Tylenchomorpha</taxon>
        <taxon>Tylenchoidea</taxon>
        <taxon>Heteroderidae</taxon>
        <taxon>Heteroderinae</taxon>
        <taxon>Heterodera</taxon>
    </lineage>
</organism>
<feature type="region of interest" description="Disordered" evidence="1">
    <location>
        <begin position="596"/>
        <end position="619"/>
    </location>
</feature>
<evidence type="ECO:0000256" key="2">
    <source>
        <dbReference type="SAM" id="SignalP"/>
    </source>
</evidence>
<reference evidence="3 4" key="1">
    <citation type="submission" date="2024-10" db="EMBL/GenBank/DDBJ databases">
        <authorList>
            <person name="Kim D."/>
        </authorList>
    </citation>
    <scope>NUCLEOTIDE SEQUENCE [LARGE SCALE GENOMIC DNA]</scope>
    <source>
        <strain evidence="3">BH-2024</strain>
    </source>
</reference>
<protein>
    <submittedName>
        <fullName evidence="3">Uncharacterized protein</fullName>
    </submittedName>
</protein>
<feature type="compositionally biased region" description="Basic residues" evidence="1">
    <location>
        <begin position="360"/>
        <end position="372"/>
    </location>
</feature>
<dbReference type="AlphaFoldDB" id="A0ABD2J7X3"/>
<evidence type="ECO:0000313" key="4">
    <source>
        <dbReference type="Proteomes" id="UP001620626"/>
    </source>
</evidence>
<proteinExistence type="predicted"/>
<gene>
    <name evidence="3" type="ORF">niasHT_039286</name>
</gene>
<feature type="compositionally biased region" description="Basic and acidic residues" evidence="1">
    <location>
        <begin position="373"/>
        <end position="393"/>
    </location>
</feature>
<keyword evidence="2" id="KW-0732">Signal</keyword>
<sequence>MQSFFLNKFLSLALCCNAILAINIQIDGQFESDKKRLPKWQQMSPNISRDVSNLKFKLAAWVEGSRRNSRRNANGKDKQSLNGYSNYSADVSANSSPAVSDFAWTPQNRTATVSDFNRTPPHRRWEQSNNFQRENGHALLREQRHKQKAKSKLGSIYLQREFDQFSQSPLSDQNDHFSYDSPRSDQTRTEIVEVENDQSNEGNLTDHFNRLFGQTDNEIVPVEKSHNDASISAHFSHNENGQMHYGRAITVVSDRINDSHADGLARSHSSSTDYAIKKCGIMPKLPNLGEKFRHWQLKMKLDMQLWMHCVKSTKFHRNLVDDHKNNNFFLHDRPENALFADGILTVNPDNECQSDECKNKQKMPARHGKLAKISKEMPDKKQQKMLAREERRQSRQKATVTAQQQLNDSSDVDSDLSANSSPATKFLMKRLKHRSDNFLGSILFKRGIDQFSSSPLNDKSDRFSYSSPSNLSDHRSEGAKSNSSENDSSIHSEQTENEISPADFDYGQPSNSSEHFSYSDEEMSHCSATTVAHDKRTQSNTIELIRTPSDKVVPKFGKASKLSNLGEKLHRWHLEKTLDMRLWKLKMKDASIVRHFSGKKHDQAFPSDSSTGSNISDQK</sequence>
<evidence type="ECO:0000313" key="3">
    <source>
        <dbReference type="EMBL" id="KAL3086698.1"/>
    </source>
</evidence>
<evidence type="ECO:0000256" key="1">
    <source>
        <dbReference type="SAM" id="MobiDB-lite"/>
    </source>
</evidence>
<feature type="region of interest" description="Disordered" evidence="1">
    <location>
        <begin position="167"/>
        <end position="187"/>
    </location>
</feature>
<dbReference type="EMBL" id="JBICBT010001035">
    <property type="protein sequence ID" value="KAL3086698.1"/>
    <property type="molecule type" value="Genomic_DNA"/>
</dbReference>
<name>A0ABD2J7X3_9BILA</name>
<feature type="compositionally biased region" description="Polar residues" evidence="1">
    <location>
        <begin position="606"/>
        <end position="619"/>
    </location>
</feature>
<feature type="compositionally biased region" description="Polar residues" evidence="1">
    <location>
        <begin position="453"/>
        <end position="471"/>
    </location>
</feature>
<feature type="chain" id="PRO_5044744610" evidence="2">
    <location>
        <begin position="22"/>
        <end position="619"/>
    </location>
</feature>
<feature type="signal peptide" evidence="2">
    <location>
        <begin position="1"/>
        <end position="21"/>
    </location>
</feature>
<keyword evidence="4" id="KW-1185">Reference proteome</keyword>
<accession>A0ABD2J7X3</accession>
<feature type="region of interest" description="Disordered" evidence="1">
    <location>
        <begin position="453"/>
        <end position="517"/>
    </location>
</feature>
<feature type="region of interest" description="Disordered" evidence="1">
    <location>
        <begin position="355"/>
        <end position="418"/>
    </location>
</feature>
<comment type="caution">
    <text evidence="3">The sequence shown here is derived from an EMBL/GenBank/DDBJ whole genome shotgun (WGS) entry which is preliminary data.</text>
</comment>